<evidence type="ECO:0000313" key="4">
    <source>
        <dbReference type="EMBL" id="MCA5004315.1"/>
    </source>
</evidence>
<dbReference type="EMBL" id="JADEYP010000004">
    <property type="protein sequence ID" value="MCA5004315.1"/>
    <property type="molecule type" value="Genomic_DNA"/>
</dbReference>
<evidence type="ECO:0000259" key="2">
    <source>
        <dbReference type="Pfam" id="PF04773"/>
    </source>
</evidence>
<comment type="caution">
    <text evidence="4">The sequence shown here is derived from an EMBL/GenBank/DDBJ whole genome shotgun (WGS) entry which is preliminary data.</text>
</comment>
<evidence type="ECO:0000256" key="1">
    <source>
        <dbReference type="SAM" id="Phobius"/>
    </source>
</evidence>
<dbReference type="PIRSF" id="PIRSF018266">
    <property type="entry name" value="FecR"/>
    <property type="match status" value="1"/>
</dbReference>
<proteinExistence type="predicted"/>
<dbReference type="InterPro" id="IPR012373">
    <property type="entry name" value="Ferrdict_sens_TM"/>
</dbReference>
<keyword evidence="1" id="KW-1133">Transmembrane helix</keyword>
<dbReference type="RefSeq" id="WP_225551640.1">
    <property type="nucleotide sequence ID" value="NZ_JADEYP010000004.1"/>
</dbReference>
<dbReference type="Proteomes" id="UP001165302">
    <property type="component" value="Unassembled WGS sequence"/>
</dbReference>
<evidence type="ECO:0000313" key="5">
    <source>
        <dbReference type="Proteomes" id="UP001165302"/>
    </source>
</evidence>
<name>A0ABS7Z632_9SPHI</name>
<keyword evidence="1" id="KW-0472">Membrane</keyword>
<dbReference type="Pfam" id="PF04773">
    <property type="entry name" value="FecR"/>
    <property type="match status" value="1"/>
</dbReference>
<gene>
    <name evidence="4" type="ORF">IPZ78_03980</name>
</gene>
<organism evidence="4 5">
    <name type="scientific">Sphingobacterium bovistauri</name>
    <dbReference type="NCBI Taxonomy" id="2781959"/>
    <lineage>
        <taxon>Bacteria</taxon>
        <taxon>Pseudomonadati</taxon>
        <taxon>Bacteroidota</taxon>
        <taxon>Sphingobacteriia</taxon>
        <taxon>Sphingobacteriales</taxon>
        <taxon>Sphingobacteriaceae</taxon>
        <taxon>Sphingobacterium</taxon>
    </lineage>
</organism>
<accession>A0ABS7Z632</accession>
<dbReference type="Pfam" id="PF16344">
    <property type="entry name" value="FecR_C"/>
    <property type="match status" value="1"/>
</dbReference>
<dbReference type="PANTHER" id="PTHR30273:SF2">
    <property type="entry name" value="PROTEIN FECR"/>
    <property type="match status" value="1"/>
</dbReference>
<keyword evidence="1" id="KW-0812">Transmembrane</keyword>
<dbReference type="Gene3D" id="3.55.50.30">
    <property type="match status" value="1"/>
</dbReference>
<dbReference type="Gene3D" id="2.60.120.1440">
    <property type="match status" value="1"/>
</dbReference>
<keyword evidence="5" id="KW-1185">Reference proteome</keyword>
<dbReference type="PANTHER" id="PTHR30273">
    <property type="entry name" value="PERIPLASMIC SIGNAL SENSOR AND SIGMA FACTOR ACTIVATOR FECR-RELATED"/>
    <property type="match status" value="1"/>
</dbReference>
<feature type="domain" description="Protein FecR C-terminal" evidence="3">
    <location>
        <begin position="300"/>
        <end position="359"/>
    </location>
</feature>
<sequence length="371" mass="42764">MENKEFDHLLDKYLKGELDSSQNQLVEAWLDTVRSEESTYDWSSEEINDLYHQIKLEKSPVLRIKWGYWVAAASIVLVGLFSVYFLKNREPKEELILASQILPAQDSVVLITGGGQQIYLDHNTSGVQLANNTISDSEGRQLNKTADKIEMYQLHIPKGRQFKIELEDGTKVWLNAGAKLSYPSRFNENYREVELEGEAYFEVAKQTLTGGDQQIRRKPFFVRSSKQVISVLGTHFNVEANKGEEYSRTSLAEGVVEVIKANRESKTLKPGQQSVVNEKSAIKIVPVDLEMVLGWKNNLFVFHNSSLREILQEVERWYDIKIEIDTWPTEKFYGEIQRNSPLSEVLKLIEMSSDFRFKVVYDGVERRLLMQ</sequence>
<dbReference type="InterPro" id="IPR032508">
    <property type="entry name" value="FecR_C"/>
</dbReference>
<protein>
    <submittedName>
        <fullName evidence="4">DUF4974 domain-containing protein</fullName>
    </submittedName>
</protein>
<reference evidence="4" key="1">
    <citation type="submission" date="2020-10" db="EMBL/GenBank/DDBJ databases">
        <authorList>
            <person name="Lu T."/>
            <person name="Wang Q."/>
            <person name="Han X."/>
        </authorList>
    </citation>
    <scope>NUCLEOTIDE SEQUENCE</scope>
    <source>
        <strain evidence="4">WQ 366</strain>
    </source>
</reference>
<feature type="transmembrane region" description="Helical" evidence="1">
    <location>
        <begin position="66"/>
        <end position="86"/>
    </location>
</feature>
<evidence type="ECO:0000259" key="3">
    <source>
        <dbReference type="Pfam" id="PF16344"/>
    </source>
</evidence>
<feature type="domain" description="FecR protein" evidence="2">
    <location>
        <begin position="156"/>
        <end position="257"/>
    </location>
</feature>
<dbReference type="InterPro" id="IPR006860">
    <property type="entry name" value="FecR"/>
</dbReference>